<feature type="compositionally biased region" description="Polar residues" evidence="3">
    <location>
        <begin position="66"/>
        <end position="92"/>
    </location>
</feature>
<feature type="compositionally biased region" description="Polar residues" evidence="3">
    <location>
        <begin position="489"/>
        <end position="501"/>
    </location>
</feature>
<keyword evidence="5" id="KW-1185">Reference proteome</keyword>
<feature type="compositionally biased region" description="Low complexity" evidence="3">
    <location>
        <begin position="726"/>
        <end position="735"/>
    </location>
</feature>
<evidence type="ECO:0000256" key="1">
    <source>
        <dbReference type="ARBA" id="ARBA00023161"/>
    </source>
</evidence>
<dbReference type="InterPro" id="IPR011990">
    <property type="entry name" value="TPR-like_helical_dom_sf"/>
</dbReference>
<feature type="compositionally biased region" description="Basic and acidic residues" evidence="3">
    <location>
        <begin position="52"/>
        <end position="65"/>
    </location>
</feature>
<feature type="coiled-coil region" evidence="2">
    <location>
        <begin position="1461"/>
        <end position="1491"/>
    </location>
</feature>
<keyword evidence="1" id="KW-0866">Nonsense-mediated mRNA decay</keyword>
<feature type="region of interest" description="Disordered" evidence="3">
    <location>
        <begin position="528"/>
        <end position="767"/>
    </location>
</feature>
<dbReference type="Gene3D" id="1.25.40.10">
    <property type="entry name" value="Tetratricopeptide repeat domain"/>
    <property type="match status" value="1"/>
</dbReference>
<name>A0ABM1HVJ9_POLDO</name>
<dbReference type="InterPro" id="IPR045153">
    <property type="entry name" value="Est1/Ebs1-like"/>
</dbReference>
<dbReference type="InterPro" id="IPR018834">
    <property type="entry name" value="DNA/RNA-bd_Est1-type"/>
</dbReference>
<feature type="compositionally biased region" description="Basic and acidic residues" evidence="3">
    <location>
        <begin position="575"/>
        <end position="594"/>
    </location>
</feature>
<reference evidence="6" key="1">
    <citation type="submission" date="2025-08" db="UniProtKB">
        <authorList>
            <consortium name="RefSeq"/>
        </authorList>
    </citation>
    <scope>IDENTIFICATION</scope>
    <source>
        <tissue evidence="6">Whole body</tissue>
    </source>
</reference>
<evidence type="ECO:0000256" key="3">
    <source>
        <dbReference type="SAM" id="MobiDB-lite"/>
    </source>
</evidence>
<proteinExistence type="predicted"/>
<dbReference type="GeneID" id="107064140"/>
<feature type="compositionally biased region" description="Basic residues" evidence="3">
    <location>
        <begin position="604"/>
        <end position="615"/>
    </location>
</feature>
<feature type="region of interest" description="Disordered" evidence="3">
    <location>
        <begin position="445"/>
        <end position="514"/>
    </location>
</feature>
<keyword evidence="2" id="KW-0175">Coiled coil</keyword>
<evidence type="ECO:0000256" key="2">
    <source>
        <dbReference type="SAM" id="Coils"/>
    </source>
</evidence>
<feature type="compositionally biased region" description="Basic residues" evidence="3">
    <location>
        <begin position="1"/>
        <end position="11"/>
    </location>
</feature>
<feature type="compositionally biased region" description="Polar residues" evidence="3">
    <location>
        <begin position="694"/>
        <end position="707"/>
    </location>
</feature>
<feature type="compositionally biased region" description="Basic and acidic residues" evidence="3">
    <location>
        <begin position="102"/>
        <end position="118"/>
    </location>
</feature>
<dbReference type="SMART" id="SM00670">
    <property type="entry name" value="PINc"/>
    <property type="match status" value="1"/>
</dbReference>
<feature type="compositionally biased region" description="Basic and acidic residues" evidence="3">
    <location>
        <begin position="150"/>
        <end position="180"/>
    </location>
</feature>
<dbReference type="PANTHER" id="PTHR15696">
    <property type="entry name" value="SMG-7 SUPPRESSOR WITH MORPHOLOGICAL EFFECT ON GENITALIA PROTEIN 7"/>
    <property type="match status" value="1"/>
</dbReference>
<feature type="compositionally biased region" description="Polar residues" evidence="3">
    <location>
        <begin position="381"/>
        <end position="410"/>
    </location>
</feature>
<feature type="domain" description="PIN" evidence="4">
    <location>
        <begin position="1503"/>
        <end position="1666"/>
    </location>
</feature>
<sequence>MANRDKGRKKWGGFSQDSVQSFKLEKEKSVGMRGGCNRAPQALYRPGSGPLRKSEKFADDFDHENNSQVKTKSTSVQHRLKQSQSNRCSQLHHSPPPPHAESLNEKLNDMHINFKSDNSDQMQEGFKSNYGGDPRRKSRKPEQQLYVPKKVKEALAEQDVANRFDRDHEREESEDRDSHSNRSFKVHKHRNRSDGRNGRNEHNKRFLGNRRNHTNENEESWRSESPLSAKNYGNRRDNLREVRQGSEPLFVTPNNPSDFSRTRDTRSVEPAGYPDKYQGKPPSGKKCVANKLEYLPPRFQKKYLIDNGLALPNTSLGSTVEETWNGTTGSSVYYSSEIQHSQTMQNLPTSGPLPPQPSWSNTVPVRSRGRGRLRPEEIEGPTNTFRPVTPDQCSAPSSRSHTPSQEYTNRSYDRRGSNSTMYTSMESLSRADSVVMPSSTYALSNSNRSQISSEERHSASSPIPLQHRTYDEQRVNNSNERKSMEKYRSQQMLSPSKSESFSPLPDRSTERTLDWSEEVELNEKLEAQHLSRSSSMQSLRESVSSSGFQSKREGNRRGRRKHDKKSTFDCNNSSDKTRANSRDCQNDEQSRENDSYNNNQKNSHNYKRYDHRRQRNIIQRSRESSKDRNYRSSSRHYEELHRPRPADRHLDENWRTGRKMSICDSDEGKQTPKVSPHTIPTPLPNTNSNSNSTIRQASPTGYTNTQPPGVLVLPETNQSPPNPSVSRQQGSQQQRTLFDPNNPNKPIVVTSPGSRAVSQRENQTSSQISIPVFQSHTGIAPYNNFHTTSVDGNSLPFLMDQFGNMKPSWYDPCSDSFRSAKNPCLLLDIYRADLELQWMLSSGGFLANWERVSYIRHFLQDSLLTLLKTDIKFCQAENVEQHFWKILFYNMIEMLRKGMSKDSPESKEFYKKTMLSIIDEGTVYLENLITVLENTYDFKVQAFLASSTLPKGLGILGLALVSAQKIFLFLGDLARYREQANETTNYGKSRQWYSKAQQINPKNGRPYNQLALLAHYAKRKLDAVYYYMRSLMASNPFHSARESLLALFDENRKKYLHYYESTERKRKEEREWKERARMKEKEGANNVGGGLRREIWFHPGGRRVRRTTTAASTSDSRLAQSDLEELAQLTSVEVNKRFVTSYLHVHGKLITKIGMETFQEAGVQMLKEFRALLQHSPLPLPGTRLLQLLALNMFAIETTQLKDTQMEQGYRSEVQERALIVSLQMFNLILERGVSLLKAQLDSGEEPRLVVGEDMQVLLPAIKIWCDWMLCHSTVWNPPPSCTDYRVGPPGDAWSRLATMANLLDKLNYTRTVLIQAKEAEGREDELELVKLPEDTTLAGFTPLMSNPQEPCYVEKTEDMDIAQVCLRISKVLFFGQVFLCGLETPVLKLQKNESGMSEYVSVVEASSTSSPSSPPEQSDSELLVESYSEDENEPVSTMKRLPLNSDVLDDNGAPVALGEIRSLIERKEELERKQRKQDRHRQRVQAILKKSSVSVEIEVKPKQLVPDTNCFIDYLPQLQTITKATSGAQPVYTLMVPLVVLNELEGLTRGADARDCPPASRATLNPEHVARVAESAKAALAFARSRNPAIRCLTTRGTVLTSSTFTVEEDVDKDKLTRNDDRILATCLSLCRTGIKELNNPEENHQPRRLKREVVLLTEDRNLRVKALARDVPVREVPDFMEWAGLG</sequence>
<protein>
    <submittedName>
        <fullName evidence="6">Telomerase-binding protein EST1A isoform X1</fullName>
    </submittedName>
</protein>
<gene>
    <name evidence="6" type="primary">LOC107064140</name>
</gene>
<dbReference type="Pfam" id="PF10373">
    <property type="entry name" value="EST1_DNA_bind"/>
    <property type="match status" value="1"/>
</dbReference>
<dbReference type="SUPFAM" id="SSF48452">
    <property type="entry name" value="TPR-like"/>
    <property type="match status" value="1"/>
</dbReference>
<feature type="compositionally biased region" description="Low complexity" evidence="3">
    <location>
        <begin position="531"/>
        <end position="546"/>
    </location>
</feature>
<dbReference type="CDD" id="cd09885">
    <property type="entry name" value="PIN_Smg6-like"/>
    <property type="match status" value="1"/>
</dbReference>
<evidence type="ECO:0000259" key="4">
    <source>
        <dbReference type="SMART" id="SM00670"/>
    </source>
</evidence>
<dbReference type="Proteomes" id="UP000694924">
    <property type="component" value="Unplaced"/>
</dbReference>
<feature type="compositionally biased region" description="Basic residues" evidence="3">
    <location>
        <begin position="182"/>
        <end position="191"/>
    </location>
</feature>
<feature type="compositionally biased region" description="Basic and acidic residues" evidence="3">
    <location>
        <begin position="234"/>
        <end position="244"/>
    </location>
</feature>
<feature type="compositionally biased region" description="Basic and acidic residues" evidence="3">
    <location>
        <begin position="213"/>
        <end position="222"/>
    </location>
</feature>
<feature type="compositionally biased region" description="Low complexity" evidence="3">
    <location>
        <begin position="684"/>
        <end position="693"/>
    </location>
</feature>
<feature type="compositionally biased region" description="Polar residues" evidence="3">
    <location>
        <begin position="751"/>
        <end position="767"/>
    </location>
</feature>
<feature type="compositionally biased region" description="Basic and acidic residues" evidence="3">
    <location>
        <begin position="468"/>
        <end position="488"/>
    </location>
</feature>
<dbReference type="Gene3D" id="3.40.50.1010">
    <property type="entry name" value="5'-nuclease"/>
    <property type="match status" value="1"/>
</dbReference>
<dbReference type="InterPro" id="IPR029060">
    <property type="entry name" value="PIN-like_dom_sf"/>
</dbReference>
<organism evidence="5 6">
    <name type="scientific">Polistes dominula</name>
    <name type="common">European paper wasp</name>
    <name type="synonym">Vespa dominula</name>
    <dbReference type="NCBI Taxonomy" id="743375"/>
    <lineage>
        <taxon>Eukaryota</taxon>
        <taxon>Metazoa</taxon>
        <taxon>Ecdysozoa</taxon>
        <taxon>Arthropoda</taxon>
        <taxon>Hexapoda</taxon>
        <taxon>Insecta</taxon>
        <taxon>Pterygota</taxon>
        <taxon>Neoptera</taxon>
        <taxon>Endopterygota</taxon>
        <taxon>Hymenoptera</taxon>
        <taxon>Apocrita</taxon>
        <taxon>Aculeata</taxon>
        <taxon>Vespoidea</taxon>
        <taxon>Vespidae</taxon>
        <taxon>Polistinae</taxon>
        <taxon>Polistini</taxon>
        <taxon>Polistes</taxon>
    </lineage>
</organism>
<dbReference type="InterPro" id="IPR002716">
    <property type="entry name" value="PIN_dom"/>
</dbReference>
<dbReference type="Pfam" id="PF13638">
    <property type="entry name" value="PIN_4"/>
    <property type="match status" value="1"/>
</dbReference>
<feature type="region of interest" description="Disordered" evidence="3">
    <location>
        <begin position="341"/>
        <end position="419"/>
    </location>
</feature>
<dbReference type="RefSeq" id="XP_015171986.1">
    <property type="nucleotide sequence ID" value="XM_015316500.1"/>
</dbReference>
<accession>A0ABM1HVJ9</accession>
<evidence type="ECO:0000313" key="5">
    <source>
        <dbReference type="Proteomes" id="UP000694924"/>
    </source>
</evidence>
<feature type="compositionally biased region" description="Basic and acidic residues" evidence="3">
    <location>
        <begin position="192"/>
        <end position="204"/>
    </location>
</feature>
<feature type="compositionally biased region" description="Basic and acidic residues" evidence="3">
    <location>
        <begin position="620"/>
        <end position="655"/>
    </location>
</feature>
<evidence type="ECO:0000313" key="6">
    <source>
        <dbReference type="RefSeq" id="XP_015171986.1"/>
    </source>
</evidence>
<feature type="region of interest" description="Disordered" evidence="3">
    <location>
        <begin position="1"/>
        <end position="286"/>
    </location>
</feature>
<dbReference type="PANTHER" id="PTHR15696:SF0">
    <property type="entry name" value="TELOMERASE-BINDING PROTEIN EST1A"/>
    <property type="match status" value="1"/>
</dbReference>
<dbReference type="SUPFAM" id="SSF88723">
    <property type="entry name" value="PIN domain-like"/>
    <property type="match status" value="1"/>
</dbReference>